<organism evidence="2 3">
    <name type="scientific">Caenorhabditis japonica</name>
    <dbReference type="NCBI Taxonomy" id="281687"/>
    <lineage>
        <taxon>Eukaryota</taxon>
        <taxon>Metazoa</taxon>
        <taxon>Ecdysozoa</taxon>
        <taxon>Nematoda</taxon>
        <taxon>Chromadorea</taxon>
        <taxon>Rhabditida</taxon>
        <taxon>Rhabditina</taxon>
        <taxon>Rhabditomorpha</taxon>
        <taxon>Rhabditoidea</taxon>
        <taxon>Rhabditidae</taxon>
        <taxon>Peloderinae</taxon>
        <taxon>Caenorhabditis</taxon>
    </lineage>
</organism>
<name>A0A8R1ELT1_CAEJA</name>
<dbReference type="PANTHER" id="PTHR46709:SF6">
    <property type="entry name" value="G-PROTEIN COUPLED RECEPTORS FAMILY 1 PROFILE DOMAIN-CONTAINING PROTEIN"/>
    <property type="match status" value="1"/>
</dbReference>
<dbReference type="EnsemblMetazoa" id="CJA39629.1">
    <property type="protein sequence ID" value="CJA39629.1"/>
    <property type="gene ID" value="WBGene00215476"/>
</dbReference>
<protein>
    <submittedName>
        <fullName evidence="2">Uncharacterized protein</fullName>
    </submittedName>
</protein>
<keyword evidence="1" id="KW-0472">Membrane</keyword>
<evidence type="ECO:0000313" key="2">
    <source>
        <dbReference type="EnsemblMetazoa" id="CJA39629.1"/>
    </source>
</evidence>
<keyword evidence="1" id="KW-0812">Transmembrane</keyword>
<reference evidence="3" key="1">
    <citation type="submission" date="2010-08" db="EMBL/GenBank/DDBJ databases">
        <authorList>
            <consortium name="Caenorhabditis japonica Sequencing Consortium"/>
            <person name="Wilson R.K."/>
        </authorList>
    </citation>
    <scope>NUCLEOTIDE SEQUENCE [LARGE SCALE GENOMIC DNA]</scope>
    <source>
        <strain evidence="3">DF5081</strain>
    </source>
</reference>
<keyword evidence="3" id="KW-1185">Reference proteome</keyword>
<evidence type="ECO:0000313" key="3">
    <source>
        <dbReference type="Proteomes" id="UP000005237"/>
    </source>
</evidence>
<keyword evidence="1" id="KW-1133">Transmembrane helix</keyword>
<sequence>MEEENVYYVDETLQETNNCSYFGTDDVIGKMYLIGFFATIIAVTSIIFNTFYTIVFIRNPSLRRSGVFYFGVIAVIDIIMGINYIA</sequence>
<proteinExistence type="predicted"/>
<dbReference type="Gene3D" id="1.20.1070.10">
    <property type="entry name" value="Rhodopsin 7-helix transmembrane proteins"/>
    <property type="match status" value="1"/>
</dbReference>
<reference evidence="2" key="2">
    <citation type="submission" date="2022-06" db="UniProtKB">
        <authorList>
            <consortium name="EnsemblMetazoa"/>
        </authorList>
    </citation>
    <scope>IDENTIFICATION</scope>
    <source>
        <strain evidence="2">DF5081</strain>
    </source>
</reference>
<evidence type="ECO:0000256" key="1">
    <source>
        <dbReference type="SAM" id="Phobius"/>
    </source>
</evidence>
<accession>A0A8R1ELT1</accession>
<dbReference type="SUPFAM" id="SSF81321">
    <property type="entry name" value="Family A G protein-coupled receptor-like"/>
    <property type="match status" value="1"/>
</dbReference>
<dbReference type="PANTHER" id="PTHR46709">
    <property type="entry name" value="PROTEIN CBG23488-RELATED"/>
    <property type="match status" value="1"/>
</dbReference>
<dbReference type="Proteomes" id="UP000005237">
    <property type="component" value="Unassembled WGS sequence"/>
</dbReference>
<feature type="transmembrane region" description="Helical" evidence="1">
    <location>
        <begin position="67"/>
        <end position="85"/>
    </location>
</feature>
<feature type="transmembrane region" description="Helical" evidence="1">
    <location>
        <begin position="31"/>
        <end position="55"/>
    </location>
</feature>
<dbReference type="AlphaFoldDB" id="A0A8R1ELT1"/>